<keyword evidence="6 7" id="KW-0472">Membrane</keyword>
<name>A0A6L7GUH7_9ACTN</name>
<feature type="transmembrane region" description="Helical" evidence="7">
    <location>
        <begin position="153"/>
        <end position="170"/>
    </location>
</feature>
<evidence type="ECO:0000313" key="10">
    <source>
        <dbReference type="EMBL" id="MXP22178.1"/>
    </source>
</evidence>
<keyword evidence="4 7" id="KW-0812">Transmembrane</keyword>
<comment type="similarity">
    <text evidence="2 7">Belongs to the TVP38/TMEM64 family.</text>
</comment>
<comment type="subcellular location">
    <subcellularLocation>
        <location evidence="1 7">Cell membrane</location>
        <topology evidence="1 7">Multi-pass membrane protein</topology>
    </subcellularLocation>
</comment>
<comment type="caution">
    <text evidence="10">The sequence shown here is derived from an EMBL/GenBank/DDBJ whole genome shotgun (WGS) entry which is preliminary data.</text>
</comment>
<evidence type="ECO:0000313" key="11">
    <source>
        <dbReference type="Proteomes" id="UP000475545"/>
    </source>
</evidence>
<keyword evidence="11" id="KW-1185">Reference proteome</keyword>
<reference evidence="10 11" key="1">
    <citation type="submission" date="2019-11" db="EMBL/GenBank/DDBJ databases">
        <title>Gordonia sp. nov., a novel actinobacterium isolated from mangrove soil in Hainan.</title>
        <authorList>
            <person name="Huang X."/>
            <person name="Xie Y."/>
            <person name="Chu X."/>
            <person name="Xiao K."/>
        </authorList>
    </citation>
    <scope>NUCLEOTIDE SEQUENCE [LARGE SCALE GENOMIC DNA]</scope>
    <source>
        <strain evidence="10 11">HNM0687</strain>
    </source>
</reference>
<dbReference type="RefSeq" id="WP_160902360.1">
    <property type="nucleotide sequence ID" value="NZ_CP102850.1"/>
</dbReference>
<evidence type="ECO:0000256" key="5">
    <source>
        <dbReference type="ARBA" id="ARBA00022989"/>
    </source>
</evidence>
<evidence type="ECO:0000256" key="6">
    <source>
        <dbReference type="ARBA" id="ARBA00023136"/>
    </source>
</evidence>
<organism evidence="10 11">
    <name type="scientific">Gordonia mangrovi</name>
    <dbReference type="NCBI Taxonomy" id="2665643"/>
    <lineage>
        <taxon>Bacteria</taxon>
        <taxon>Bacillati</taxon>
        <taxon>Actinomycetota</taxon>
        <taxon>Actinomycetes</taxon>
        <taxon>Mycobacteriales</taxon>
        <taxon>Gordoniaceae</taxon>
        <taxon>Gordonia</taxon>
    </lineage>
</organism>
<feature type="transmembrane region" description="Helical" evidence="7">
    <location>
        <begin position="36"/>
        <end position="55"/>
    </location>
</feature>
<keyword evidence="3 7" id="KW-1003">Cell membrane</keyword>
<feature type="domain" description="VTT" evidence="9">
    <location>
        <begin position="88"/>
        <end position="205"/>
    </location>
</feature>
<dbReference type="PANTHER" id="PTHR12677">
    <property type="entry name" value="GOLGI APPARATUS MEMBRANE PROTEIN TVP38-RELATED"/>
    <property type="match status" value="1"/>
</dbReference>
<accession>A0A6L7GUH7</accession>
<feature type="transmembrane region" description="Helical" evidence="7">
    <location>
        <begin position="67"/>
        <end position="88"/>
    </location>
</feature>
<feature type="transmembrane region" description="Helical" evidence="7">
    <location>
        <begin position="182"/>
        <end position="202"/>
    </location>
</feature>
<protein>
    <recommendedName>
        <fullName evidence="7">TVP38/TMEM64 family membrane protein</fullName>
    </recommendedName>
</protein>
<evidence type="ECO:0000256" key="7">
    <source>
        <dbReference type="RuleBase" id="RU366058"/>
    </source>
</evidence>
<proteinExistence type="inferred from homology"/>
<evidence type="ECO:0000256" key="2">
    <source>
        <dbReference type="ARBA" id="ARBA00008640"/>
    </source>
</evidence>
<feature type="transmembrane region" description="Helical" evidence="7">
    <location>
        <begin position="214"/>
        <end position="232"/>
    </location>
</feature>
<dbReference type="GO" id="GO:0005886">
    <property type="term" value="C:plasma membrane"/>
    <property type="evidence" value="ECO:0007669"/>
    <property type="project" value="UniProtKB-SubCell"/>
</dbReference>
<evidence type="ECO:0000256" key="1">
    <source>
        <dbReference type="ARBA" id="ARBA00004651"/>
    </source>
</evidence>
<dbReference type="Proteomes" id="UP000475545">
    <property type="component" value="Unassembled WGS sequence"/>
</dbReference>
<evidence type="ECO:0000256" key="8">
    <source>
        <dbReference type="SAM" id="MobiDB-lite"/>
    </source>
</evidence>
<dbReference type="InterPro" id="IPR032816">
    <property type="entry name" value="VTT_dom"/>
</dbReference>
<dbReference type="InterPro" id="IPR015414">
    <property type="entry name" value="TMEM64"/>
</dbReference>
<evidence type="ECO:0000256" key="3">
    <source>
        <dbReference type="ARBA" id="ARBA00022475"/>
    </source>
</evidence>
<feature type="transmembrane region" description="Helical" evidence="7">
    <location>
        <begin position="100"/>
        <end position="125"/>
    </location>
</feature>
<sequence length="248" mass="26344">MPPEPVTAANRRPPDDDVAVGSARRRRIDPRVVRPALTLTAIVAVVLVSSYLIPIPSIAAVRTWGDGLGPAFVWAFFGAYAVITIAPIPRSPFTVMSGILFGPVVGITGAMIASTVSALVSFWLVRTIGRERVRPYLTKPVVRSVEYRLSRRGWLAVGSLRLIAACPFSVANYCSALSSVRAVPYLLATVVGMAPGTAAVVLLGDAMAGQRNPLLLALSACFFAVGITGLILDARLPVSDPPEPDRRE</sequence>
<keyword evidence="5 7" id="KW-1133">Transmembrane helix</keyword>
<dbReference type="Pfam" id="PF09335">
    <property type="entry name" value="VTT_dom"/>
    <property type="match status" value="1"/>
</dbReference>
<evidence type="ECO:0000256" key="4">
    <source>
        <dbReference type="ARBA" id="ARBA00022692"/>
    </source>
</evidence>
<gene>
    <name evidence="10" type="ORF">GIY30_12575</name>
</gene>
<dbReference type="EMBL" id="WMBR01000003">
    <property type="protein sequence ID" value="MXP22178.1"/>
    <property type="molecule type" value="Genomic_DNA"/>
</dbReference>
<evidence type="ECO:0000259" key="9">
    <source>
        <dbReference type="Pfam" id="PF09335"/>
    </source>
</evidence>
<dbReference type="AlphaFoldDB" id="A0A6L7GUH7"/>
<dbReference type="PANTHER" id="PTHR12677:SF59">
    <property type="entry name" value="GOLGI APPARATUS MEMBRANE PROTEIN TVP38-RELATED"/>
    <property type="match status" value="1"/>
</dbReference>
<feature type="region of interest" description="Disordered" evidence="8">
    <location>
        <begin position="1"/>
        <end position="21"/>
    </location>
</feature>